<evidence type="ECO:0000313" key="4">
    <source>
        <dbReference type="Proteomes" id="UP000236291"/>
    </source>
</evidence>
<organism evidence="2 4">
    <name type="scientific">Trifolium pratense</name>
    <name type="common">Red clover</name>
    <dbReference type="NCBI Taxonomy" id="57577"/>
    <lineage>
        <taxon>Eukaryota</taxon>
        <taxon>Viridiplantae</taxon>
        <taxon>Streptophyta</taxon>
        <taxon>Embryophyta</taxon>
        <taxon>Tracheophyta</taxon>
        <taxon>Spermatophyta</taxon>
        <taxon>Magnoliopsida</taxon>
        <taxon>eudicotyledons</taxon>
        <taxon>Gunneridae</taxon>
        <taxon>Pentapetalae</taxon>
        <taxon>rosids</taxon>
        <taxon>fabids</taxon>
        <taxon>Fabales</taxon>
        <taxon>Fabaceae</taxon>
        <taxon>Papilionoideae</taxon>
        <taxon>50 kb inversion clade</taxon>
        <taxon>NPAAA clade</taxon>
        <taxon>Hologalegina</taxon>
        <taxon>IRL clade</taxon>
        <taxon>Trifolieae</taxon>
        <taxon>Trifolium</taxon>
    </lineage>
</organism>
<reference evidence="2 4" key="2">
    <citation type="journal article" date="2017" name="Front. Plant Sci.">
        <title>Gene Classification and Mining of Molecular Markers Useful in Red Clover (Trifolium pratense) Breeding.</title>
        <authorList>
            <person name="Istvanek J."/>
            <person name="Dluhosova J."/>
            <person name="Dluhos P."/>
            <person name="Patkova L."/>
            <person name="Nedelnik J."/>
            <person name="Repkova J."/>
        </authorList>
    </citation>
    <scope>NUCLEOTIDE SEQUENCE [LARGE SCALE GENOMIC DNA]</scope>
    <source>
        <strain evidence="4">cv. Tatra</strain>
        <tissue evidence="2">Young leaves</tissue>
    </source>
</reference>
<dbReference type="AlphaFoldDB" id="A0A2K3LSX4"/>
<evidence type="ECO:0000256" key="1">
    <source>
        <dbReference type="SAM" id="MobiDB-lite"/>
    </source>
</evidence>
<accession>A0A2K3LSX4</accession>
<dbReference type="EMBL" id="ASHM01047793">
    <property type="protein sequence ID" value="PNX85025.1"/>
    <property type="molecule type" value="Genomic_DNA"/>
</dbReference>
<gene>
    <name evidence="2" type="ORF">L195_g037665</name>
    <name evidence="3" type="ORF">L195_g041090</name>
</gene>
<feature type="compositionally biased region" description="Basic and acidic residues" evidence="1">
    <location>
        <begin position="48"/>
        <end position="59"/>
    </location>
</feature>
<comment type="caution">
    <text evidence="2">The sequence shown here is derived from an EMBL/GenBank/DDBJ whole genome shotgun (WGS) entry which is preliminary data.</text>
</comment>
<dbReference type="EMBL" id="ASHM01040288">
    <property type="protein sequence ID" value="PNX81641.1"/>
    <property type="molecule type" value="Genomic_DNA"/>
</dbReference>
<evidence type="ECO:0000313" key="2">
    <source>
        <dbReference type="EMBL" id="PNX81641.1"/>
    </source>
</evidence>
<feature type="compositionally biased region" description="Polar residues" evidence="1">
    <location>
        <begin position="62"/>
        <end position="73"/>
    </location>
</feature>
<protein>
    <submittedName>
        <fullName evidence="2">Uncharacterized protein</fullName>
    </submittedName>
</protein>
<dbReference type="Proteomes" id="UP000236291">
    <property type="component" value="Unassembled WGS sequence"/>
</dbReference>
<sequence length="73" mass="8232">MWIFYPNSVATSTIVQNRSIQETELKLPDSAEKKKAGAERVVVYSLRGSDEEGSNRHMNELPNKNQQLPLLSS</sequence>
<proteinExistence type="predicted"/>
<evidence type="ECO:0000313" key="3">
    <source>
        <dbReference type="EMBL" id="PNX85025.1"/>
    </source>
</evidence>
<name>A0A2K3LSX4_TRIPR</name>
<reference evidence="2 4" key="1">
    <citation type="journal article" date="2014" name="Am. J. Bot.">
        <title>Genome assembly and annotation for red clover (Trifolium pratense; Fabaceae).</title>
        <authorList>
            <person name="Istvanek J."/>
            <person name="Jaros M."/>
            <person name="Krenek A."/>
            <person name="Repkova J."/>
        </authorList>
    </citation>
    <scope>NUCLEOTIDE SEQUENCE [LARGE SCALE GENOMIC DNA]</scope>
    <source>
        <strain evidence="4">cv. Tatra</strain>
        <tissue evidence="2">Young leaves</tissue>
    </source>
</reference>
<feature type="region of interest" description="Disordered" evidence="1">
    <location>
        <begin position="48"/>
        <end position="73"/>
    </location>
</feature>